<dbReference type="Pfam" id="PF02311">
    <property type="entry name" value="AraC_binding"/>
    <property type="match status" value="1"/>
</dbReference>
<accession>A0AA42DLB4</accession>
<dbReference type="GO" id="GO:0003700">
    <property type="term" value="F:DNA-binding transcription factor activity"/>
    <property type="evidence" value="ECO:0007669"/>
    <property type="project" value="InterPro"/>
</dbReference>
<dbReference type="PRINTS" id="PR00032">
    <property type="entry name" value="HTHARAC"/>
</dbReference>
<dbReference type="Pfam" id="PF12833">
    <property type="entry name" value="HTH_18"/>
    <property type="match status" value="1"/>
</dbReference>
<dbReference type="PROSITE" id="PS00041">
    <property type="entry name" value="HTH_ARAC_FAMILY_1"/>
    <property type="match status" value="1"/>
</dbReference>
<dbReference type="InterPro" id="IPR018060">
    <property type="entry name" value="HTH_AraC"/>
</dbReference>
<dbReference type="AlphaFoldDB" id="A0AA42DLB4"/>
<dbReference type="PANTHER" id="PTHR43280">
    <property type="entry name" value="ARAC-FAMILY TRANSCRIPTIONAL REGULATOR"/>
    <property type="match status" value="1"/>
</dbReference>
<proteinExistence type="predicted"/>
<evidence type="ECO:0000256" key="1">
    <source>
        <dbReference type="ARBA" id="ARBA00023015"/>
    </source>
</evidence>
<protein>
    <submittedName>
        <fullName evidence="5">AraC family ligand binding domain-containing protein</fullName>
    </submittedName>
</protein>
<dbReference type="PROSITE" id="PS01124">
    <property type="entry name" value="HTH_ARAC_FAMILY_2"/>
    <property type="match status" value="1"/>
</dbReference>
<dbReference type="InterPro" id="IPR020449">
    <property type="entry name" value="Tscrpt_reg_AraC-type_HTH"/>
</dbReference>
<reference evidence="5" key="1">
    <citation type="journal article" date="2023" name="Int. J. Syst. Evol. Microbiol.">
        <title>&lt;i&gt;Holtiella tumoricola&lt;/i&gt; gen. nov. sp. nov., isolated from a human clinical sample.</title>
        <authorList>
            <person name="Allen-Vercoe E."/>
            <person name="Daigneault M.C."/>
            <person name="Vancuren S.J."/>
            <person name="Cochrane K."/>
            <person name="O'Neal L.L."/>
            <person name="Sankaranarayanan K."/>
            <person name="Lawson P.A."/>
        </authorList>
    </citation>
    <scope>NUCLEOTIDE SEQUENCE</scope>
    <source>
        <strain evidence="5">CC70A</strain>
    </source>
</reference>
<dbReference type="EMBL" id="JAQIFT010000016">
    <property type="protein sequence ID" value="MDA3730871.1"/>
    <property type="molecule type" value="Genomic_DNA"/>
</dbReference>
<dbReference type="InterPro" id="IPR018062">
    <property type="entry name" value="HTH_AraC-typ_CS"/>
</dbReference>
<dbReference type="InterPro" id="IPR003313">
    <property type="entry name" value="AraC-bd"/>
</dbReference>
<dbReference type="SUPFAM" id="SSF46689">
    <property type="entry name" value="Homeodomain-like"/>
    <property type="match status" value="2"/>
</dbReference>
<dbReference type="InterPro" id="IPR009057">
    <property type="entry name" value="Homeodomain-like_sf"/>
</dbReference>
<organism evidence="5 6">
    <name type="scientific">Holtiella tumoricola</name>
    <dbReference type="NCBI Taxonomy" id="3018743"/>
    <lineage>
        <taxon>Bacteria</taxon>
        <taxon>Bacillati</taxon>
        <taxon>Bacillota</taxon>
        <taxon>Clostridia</taxon>
        <taxon>Lachnospirales</taxon>
        <taxon>Cellulosilyticaceae</taxon>
        <taxon>Holtiella</taxon>
    </lineage>
</organism>
<dbReference type="InterPro" id="IPR037923">
    <property type="entry name" value="HTH-like"/>
</dbReference>
<sequence>MSTNKIDFLNKKRYNIDLNLYTCGHEKCPPSMRIGPIPRYHYIIHYVVSGKGTFEINNQIYCVGPGQGFLIEPDILTTYESDSEEPWEYMWIGFVGSKAKEYLDRANLSSHSPIFTYHKGDALERCLSQTVKNLTLGRNNDILLNSNLYEFMYLLVDNNDTTPPIPTLGKAQQAYIEQAMLFCENNFHTAITVQDVADHIKINRTYLNKLFHEYIGKSPKQFLMELRMNKACKLLLETGLDVYTIATEVGYHNQFQFSKIFKKYKSVSPSEYRRQVPTEWFLIDPSER</sequence>
<name>A0AA42DLB4_9FIRM</name>
<comment type="caution">
    <text evidence="5">The sequence shown here is derived from an EMBL/GenBank/DDBJ whole genome shotgun (WGS) entry which is preliminary data.</text>
</comment>
<evidence type="ECO:0000313" key="5">
    <source>
        <dbReference type="EMBL" id="MDA3730871.1"/>
    </source>
</evidence>
<dbReference type="SMART" id="SM00342">
    <property type="entry name" value="HTH_ARAC"/>
    <property type="match status" value="1"/>
</dbReference>
<evidence type="ECO:0000256" key="2">
    <source>
        <dbReference type="ARBA" id="ARBA00023125"/>
    </source>
</evidence>
<keyword evidence="6" id="KW-1185">Reference proteome</keyword>
<evidence type="ECO:0000256" key="3">
    <source>
        <dbReference type="ARBA" id="ARBA00023163"/>
    </source>
</evidence>
<gene>
    <name evidence="5" type="ORF">PBV87_05075</name>
</gene>
<dbReference type="GO" id="GO:0043565">
    <property type="term" value="F:sequence-specific DNA binding"/>
    <property type="evidence" value="ECO:0007669"/>
    <property type="project" value="InterPro"/>
</dbReference>
<dbReference type="Proteomes" id="UP001169242">
    <property type="component" value="Unassembled WGS sequence"/>
</dbReference>
<dbReference type="Gene3D" id="2.60.120.280">
    <property type="entry name" value="Regulatory protein AraC"/>
    <property type="match status" value="1"/>
</dbReference>
<dbReference type="PANTHER" id="PTHR43280:SF30">
    <property type="entry name" value="MMSAB OPERON REGULATORY PROTEIN"/>
    <property type="match status" value="1"/>
</dbReference>
<feature type="domain" description="HTH araC/xylS-type" evidence="4">
    <location>
        <begin position="177"/>
        <end position="275"/>
    </location>
</feature>
<evidence type="ECO:0000259" key="4">
    <source>
        <dbReference type="PROSITE" id="PS01124"/>
    </source>
</evidence>
<keyword evidence="2" id="KW-0238">DNA-binding</keyword>
<keyword evidence="1" id="KW-0805">Transcription regulation</keyword>
<evidence type="ECO:0000313" key="6">
    <source>
        <dbReference type="Proteomes" id="UP001169242"/>
    </source>
</evidence>
<dbReference type="Gene3D" id="1.10.10.60">
    <property type="entry name" value="Homeodomain-like"/>
    <property type="match status" value="2"/>
</dbReference>
<dbReference type="SUPFAM" id="SSF51215">
    <property type="entry name" value="Regulatory protein AraC"/>
    <property type="match status" value="1"/>
</dbReference>
<dbReference type="RefSeq" id="WP_053984430.1">
    <property type="nucleotide sequence ID" value="NZ_JAQIFT010000016.1"/>
</dbReference>
<dbReference type="CDD" id="cd06986">
    <property type="entry name" value="cupin_MmsR-like_N"/>
    <property type="match status" value="1"/>
</dbReference>
<keyword evidence="3" id="KW-0804">Transcription</keyword>